<reference evidence="1" key="1">
    <citation type="journal article" date="2021" name="Proc. Natl. Acad. Sci. U.S.A.">
        <title>A Catalog of Tens of Thousands of Viruses from Human Metagenomes Reveals Hidden Associations with Chronic Diseases.</title>
        <authorList>
            <person name="Tisza M.J."/>
            <person name="Buck C.B."/>
        </authorList>
    </citation>
    <scope>NUCLEOTIDE SEQUENCE</scope>
    <source>
        <strain evidence="1">CtRuT6</strain>
    </source>
</reference>
<sequence>MYCFQKKDGTVKKYYKEAIDYILTATVQKHEIMIGRSDEVGKIYECYTTKRKRFLEPKRNTIQSKIINICAEFGCYTNPWYSGYQEISLELHGDNVEFMLNELRKY</sequence>
<dbReference type="EMBL" id="BK015049">
    <property type="protein sequence ID" value="DAD88868.1"/>
    <property type="molecule type" value="Genomic_DNA"/>
</dbReference>
<accession>A0A8S5N369</accession>
<evidence type="ECO:0000313" key="1">
    <source>
        <dbReference type="EMBL" id="DAD88868.1"/>
    </source>
</evidence>
<organism evidence="1">
    <name type="scientific">Siphoviridae sp. ctRuT6</name>
    <dbReference type="NCBI Taxonomy" id="2826339"/>
    <lineage>
        <taxon>Viruses</taxon>
        <taxon>Duplodnaviria</taxon>
        <taxon>Heunggongvirae</taxon>
        <taxon>Uroviricota</taxon>
        <taxon>Caudoviricetes</taxon>
    </lineage>
</organism>
<name>A0A8S5N369_9CAUD</name>
<proteinExistence type="predicted"/>
<protein>
    <submittedName>
        <fullName evidence="1">Uncharacterized protein</fullName>
    </submittedName>
</protein>